<comment type="caution">
    <text evidence="5">The sequence shown here is derived from an EMBL/GenBank/DDBJ whole genome shotgun (WGS) entry which is preliminary data.</text>
</comment>
<reference evidence="5" key="1">
    <citation type="journal article" date="2014" name="Int. J. Syst. Evol. Microbiol.">
        <title>Complete genome sequence of Corynebacterium casei LMG S-19264T (=DSM 44701T), isolated from a smear-ripened cheese.</title>
        <authorList>
            <consortium name="US DOE Joint Genome Institute (JGI-PGF)"/>
            <person name="Walter F."/>
            <person name="Albersmeier A."/>
            <person name="Kalinowski J."/>
            <person name="Ruckert C."/>
        </authorList>
    </citation>
    <scope>NUCLEOTIDE SEQUENCE</scope>
    <source>
        <strain evidence="5">VKM Ac-1069</strain>
    </source>
</reference>
<accession>A0A9W6KZY6</accession>
<keyword evidence="6" id="KW-1185">Reference proteome</keyword>
<dbReference type="SUPFAM" id="SSF46894">
    <property type="entry name" value="C-terminal effector domain of the bipartite response regulators"/>
    <property type="match status" value="1"/>
</dbReference>
<dbReference type="Gene3D" id="1.10.10.10">
    <property type="entry name" value="Winged helix-like DNA-binding domain superfamily/Winged helix DNA-binding domain"/>
    <property type="match status" value="1"/>
</dbReference>
<dbReference type="EMBL" id="BSFQ01000002">
    <property type="protein sequence ID" value="GLL09545.1"/>
    <property type="molecule type" value="Genomic_DNA"/>
</dbReference>
<dbReference type="GO" id="GO:0003677">
    <property type="term" value="F:DNA binding"/>
    <property type="evidence" value="ECO:0007669"/>
    <property type="project" value="UniProtKB-KW"/>
</dbReference>
<proteinExistence type="predicted"/>
<dbReference type="Proteomes" id="UP001143463">
    <property type="component" value="Unassembled WGS sequence"/>
</dbReference>
<dbReference type="InterPro" id="IPR000792">
    <property type="entry name" value="Tscrpt_reg_LuxR_C"/>
</dbReference>
<keyword evidence="2" id="KW-0238">DNA-binding</keyword>
<evidence type="ECO:0000313" key="6">
    <source>
        <dbReference type="Proteomes" id="UP001143463"/>
    </source>
</evidence>
<dbReference type="GO" id="GO:0006355">
    <property type="term" value="P:regulation of DNA-templated transcription"/>
    <property type="evidence" value="ECO:0007669"/>
    <property type="project" value="InterPro"/>
</dbReference>
<gene>
    <name evidence="5" type="ORF">GCM10017577_06850</name>
</gene>
<reference evidence="5" key="2">
    <citation type="submission" date="2023-01" db="EMBL/GenBank/DDBJ databases">
        <authorList>
            <person name="Sun Q."/>
            <person name="Evtushenko L."/>
        </authorList>
    </citation>
    <scope>NUCLEOTIDE SEQUENCE</scope>
    <source>
        <strain evidence="5">VKM Ac-1069</strain>
    </source>
</reference>
<dbReference type="InterPro" id="IPR036388">
    <property type="entry name" value="WH-like_DNA-bd_sf"/>
</dbReference>
<evidence type="ECO:0000313" key="5">
    <source>
        <dbReference type="EMBL" id="GLL09545.1"/>
    </source>
</evidence>
<evidence type="ECO:0000259" key="4">
    <source>
        <dbReference type="PROSITE" id="PS50043"/>
    </source>
</evidence>
<dbReference type="AlphaFoldDB" id="A0A9W6KZY6"/>
<dbReference type="Pfam" id="PF00196">
    <property type="entry name" value="GerE"/>
    <property type="match status" value="1"/>
</dbReference>
<evidence type="ECO:0000256" key="2">
    <source>
        <dbReference type="ARBA" id="ARBA00023125"/>
    </source>
</evidence>
<keyword evidence="1" id="KW-0805">Transcription regulation</keyword>
<evidence type="ECO:0000256" key="3">
    <source>
        <dbReference type="ARBA" id="ARBA00023163"/>
    </source>
</evidence>
<dbReference type="PRINTS" id="PR00038">
    <property type="entry name" value="HTHLUXR"/>
</dbReference>
<organism evidence="5 6">
    <name type="scientific">Pseudonocardia halophobica</name>
    <dbReference type="NCBI Taxonomy" id="29401"/>
    <lineage>
        <taxon>Bacteria</taxon>
        <taxon>Bacillati</taxon>
        <taxon>Actinomycetota</taxon>
        <taxon>Actinomycetes</taxon>
        <taxon>Pseudonocardiales</taxon>
        <taxon>Pseudonocardiaceae</taxon>
        <taxon>Pseudonocardia</taxon>
    </lineage>
</organism>
<dbReference type="PANTHER" id="PTHR44688:SF16">
    <property type="entry name" value="DNA-BINDING TRANSCRIPTIONAL ACTIVATOR DEVR_DOSR"/>
    <property type="match status" value="1"/>
</dbReference>
<protein>
    <recommendedName>
        <fullName evidence="4">HTH luxR-type domain-containing protein</fullName>
    </recommendedName>
</protein>
<feature type="domain" description="HTH luxR-type" evidence="4">
    <location>
        <begin position="4"/>
        <end position="69"/>
    </location>
</feature>
<dbReference type="PROSITE" id="PS00622">
    <property type="entry name" value="HTH_LUXR_1"/>
    <property type="match status" value="1"/>
</dbReference>
<sequence length="73" mass="8482">MRRTTRATRPCRRRNVAILDLIADGLTNRQIGAELYLAEKTVKNHVSSLLHKFGFSRRTEAAVYARKRRRASR</sequence>
<evidence type="ECO:0000256" key="1">
    <source>
        <dbReference type="ARBA" id="ARBA00023015"/>
    </source>
</evidence>
<dbReference type="PANTHER" id="PTHR44688">
    <property type="entry name" value="DNA-BINDING TRANSCRIPTIONAL ACTIVATOR DEVR_DOSR"/>
    <property type="match status" value="1"/>
</dbReference>
<name>A0A9W6KZY6_9PSEU</name>
<dbReference type="PROSITE" id="PS50043">
    <property type="entry name" value="HTH_LUXR_2"/>
    <property type="match status" value="1"/>
</dbReference>
<keyword evidence="3" id="KW-0804">Transcription</keyword>
<dbReference type="SMART" id="SM00421">
    <property type="entry name" value="HTH_LUXR"/>
    <property type="match status" value="1"/>
</dbReference>
<dbReference type="CDD" id="cd06170">
    <property type="entry name" value="LuxR_C_like"/>
    <property type="match status" value="1"/>
</dbReference>
<dbReference type="InterPro" id="IPR016032">
    <property type="entry name" value="Sig_transdc_resp-reg_C-effctor"/>
</dbReference>